<proteinExistence type="predicted"/>
<keyword evidence="1" id="KW-0472">Membrane</keyword>
<name>A0A6J5KNA8_9CAUD</name>
<sequence>MRDLANGVFLGFMAFTVPLCIYVVSTGGLV</sequence>
<gene>
    <name evidence="2" type="ORF">UFOVP14_49</name>
</gene>
<protein>
    <submittedName>
        <fullName evidence="2">Uncharacterized protein</fullName>
    </submittedName>
</protein>
<accession>A0A6J5KNA8</accession>
<keyword evidence="1" id="KW-0812">Transmembrane</keyword>
<evidence type="ECO:0000256" key="1">
    <source>
        <dbReference type="SAM" id="Phobius"/>
    </source>
</evidence>
<evidence type="ECO:0000313" key="2">
    <source>
        <dbReference type="EMBL" id="CAB4121620.1"/>
    </source>
</evidence>
<feature type="transmembrane region" description="Helical" evidence="1">
    <location>
        <begin position="7"/>
        <end position="25"/>
    </location>
</feature>
<dbReference type="EMBL" id="LR796151">
    <property type="protein sequence ID" value="CAB4121620.1"/>
    <property type="molecule type" value="Genomic_DNA"/>
</dbReference>
<keyword evidence="1" id="KW-1133">Transmembrane helix</keyword>
<organism evidence="2">
    <name type="scientific">uncultured Caudovirales phage</name>
    <dbReference type="NCBI Taxonomy" id="2100421"/>
    <lineage>
        <taxon>Viruses</taxon>
        <taxon>Duplodnaviria</taxon>
        <taxon>Heunggongvirae</taxon>
        <taxon>Uroviricota</taxon>
        <taxon>Caudoviricetes</taxon>
        <taxon>Peduoviridae</taxon>
        <taxon>Maltschvirus</taxon>
        <taxon>Maltschvirus maltsch</taxon>
    </lineage>
</organism>
<reference evidence="2" key="1">
    <citation type="submission" date="2020-04" db="EMBL/GenBank/DDBJ databases">
        <authorList>
            <person name="Chiriac C."/>
            <person name="Salcher M."/>
            <person name="Ghai R."/>
            <person name="Kavagutti S V."/>
        </authorList>
    </citation>
    <scope>NUCLEOTIDE SEQUENCE</scope>
</reference>